<dbReference type="SUPFAM" id="SSF52540">
    <property type="entry name" value="P-loop containing nucleoside triphosphate hydrolases"/>
    <property type="match status" value="1"/>
</dbReference>
<name>A0A7W9ZN33_9SPIR</name>
<evidence type="ECO:0000259" key="5">
    <source>
        <dbReference type="PROSITE" id="PS50893"/>
    </source>
</evidence>
<sequence>MEIKKTLKLLMGSKMDNILIIKNLCKAYKKNKTKIQVIENLNLTVEKGEFISIQGKSGCGKSTLFNMISGIDKIDSGEIISCGIFLKNANEKTLSLYKNRQIGLIFQNYNLINEFSVIENIILPQIISGQKRKETINKKAFDLMKILKIENRANHYPSELSGGESQRVAIARALINEPNIILCDEPTGNLDLSTAKTVENLLINTARNFKKTLILVSHNPQFANKADSKYEFKDRTLKKL</sequence>
<dbReference type="CDD" id="cd03255">
    <property type="entry name" value="ABC_MJ0796_LolCDE_FtsE"/>
    <property type="match status" value="1"/>
</dbReference>
<keyword evidence="4 6" id="KW-0067">ATP-binding</keyword>
<dbReference type="SMART" id="SM00382">
    <property type="entry name" value="AAA"/>
    <property type="match status" value="1"/>
</dbReference>
<dbReference type="InterPro" id="IPR003439">
    <property type="entry name" value="ABC_transporter-like_ATP-bd"/>
</dbReference>
<dbReference type="AlphaFoldDB" id="A0A7W9ZN33"/>
<dbReference type="PROSITE" id="PS50893">
    <property type="entry name" value="ABC_TRANSPORTER_2"/>
    <property type="match status" value="1"/>
</dbReference>
<keyword evidence="6" id="KW-0449">Lipoprotein</keyword>
<evidence type="ECO:0000256" key="3">
    <source>
        <dbReference type="ARBA" id="ARBA00022741"/>
    </source>
</evidence>
<dbReference type="Proteomes" id="UP000536100">
    <property type="component" value="Unassembled WGS sequence"/>
</dbReference>
<evidence type="ECO:0000256" key="2">
    <source>
        <dbReference type="ARBA" id="ARBA00022448"/>
    </source>
</evidence>
<organism evidence="6 7">
    <name type="scientific">Borreliella californiensis</name>
    <dbReference type="NCBI Taxonomy" id="373543"/>
    <lineage>
        <taxon>Bacteria</taxon>
        <taxon>Pseudomonadati</taxon>
        <taxon>Spirochaetota</taxon>
        <taxon>Spirochaetia</taxon>
        <taxon>Spirochaetales</taxon>
        <taxon>Borreliaceae</taxon>
        <taxon>Borreliella</taxon>
    </lineage>
</organism>
<feature type="domain" description="ABC transporter" evidence="5">
    <location>
        <begin position="19"/>
        <end position="240"/>
    </location>
</feature>
<dbReference type="InterPro" id="IPR027417">
    <property type="entry name" value="P-loop_NTPase"/>
</dbReference>
<dbReference type="GO" id="GO:0005524">
    <property type="term" value="F:ATP binding"/>
    <property type="evidence" value="ECO:0007669"/>
    <property type="project" value="UniProtKB-KW"/>
</dbReference>
<dbReference type="Gene3D" id="3.40.50.300">
    <property type="entry name" value="P-loop containing nucleotide triphosphate hydrolases"/>
    <property type="match status" value="1"/>
</dbReference>
<dbReference type="EMBL" id="JACHFB010000002">
    <property type="protein sequence ID" value="MBB6213284.1"/>
    <property type="molecule type" value="Genomic_DNA"/>
</dbReference>
<evidence type="ECO:0000256" key="4">
    <source>
        <dbReference type="ARBA" id="ARBA00022840"/>
    </source>
</evidence>
<dbReference type="PROSITE" id="PS00211">
    <property type="entry name" value="ABC_TRANSPORTER_1"/>
    <property type="match status" value="1"/>
</dbReference>
<dbReference type="PANTHER" id="PTHR42798:SF6">
    <property type="entry name" value="CELL DIVISION ATP-BINDING PROTEIN FTSE"/>
    <property type="match status" value="1"/>
</dbReference>
<dbReference type="InterPro" id="IPR017871">
    <property type="entry name" value="ABC_transporter-like_CS"/>
</dbReference>
<protein>
    <submittedName>
        <fullName evidence="6">Lipoprotein-releasing system ATP-binding protein</fullName>
        <ecNumber evidence="6">3.6.3.-</ecNumber>
    </submittedName>
</protein>
<dbReference type="EC" id="3.6.3.-" evidence="6"/>
<keyword evidence="2" id="KW-0813">Transport</keyword>
<reference evidence="6 7" key="1">
    <citation type="submission" date="2020-08" db="EMBL/GenBank/DDBJ databases">
        <title>Genomic Encyclopedia of Type Strains, Phase IV (KMG-IV): sequencing the most valuable type-strain genomes for metagenomic binning, comparative biology and taxonomic classification.</title>
        <authorList>
            <person name="Goeker M."/>
        </authorList>
    </citation>
    <scope>NUCLEOTIDE SEQUENCE [LARGE SCALE GENOMIC DNA]</scope>
    <source>
        <strain evidence="6 7">DSM 17989</strain>
    </source>
</reference>
<dbReference type="PANTHER" id="PTHR42798">
    <property type="entry name" value="LIPOPROTEIN-RELEASING SYSTEM ATP-BINDING PROTEIN LOLD"/>
    <property type="match status" value="1"/>
</dbReference>
<dbReference type="Pfam" id="PF00005">
    <property type="entry name" value="ABC_tran"/>
    <property type="match status" value="1"/>
</dbReference>
<proteinExistence type="inferred from homology"/>
<dbReference type="InterPro" id="IPR017911">
    <property type="entry name" value="MacB-like_ATP-bd"/>
</dbReference>
<comment type="caution">
    <text evidence="6">The sequence shown here is derived from an EMBL/GenBank/DDBJ whole genome shotgun (WGS) entry which is preliminary data.</text>
</comment>
<accession>A0A7W9ZN33</accession>
<dbReference type="InterPro" id="IPR003593">
    <property type="entry name" value="AAA+_ATPase"/>
</dbReference>
<keyword evidence="3" id="KW-0547">Nucleotide-binding</keyword>
<evidence type="ECO:0000256" key="1">
    <source>
        <dbReference type="ARBA" id="ARBA00005417"/>
    </source>
</evidence>
<evidence type="ECO:0000313" key="7">
    <source>
        <dbReference type="Proteomes" id="UP000536100"/>
    </source>
</evidence>
<evidence type="ECO:0000313" key="6">
    <source>
        <dbReference type="EMBL" id="MBB6213284.1"/>
    </source>
</evidence>
<gene>
    <name evidence="6" type="ORF">HNP67_000767</name>
</gene>
<comment type="similarity">
    <text evidence="1">Belongs to the ABC transporter superfamily.</text>
</comment>
<dbReference type="GO" id="GO:0016887">
    <property type="term" value="F:ATP hydrolysis activity"/>
    <property type="evidence" value="ECO:0007669"/>
    <property type="project" value="InterPro"/>
</dbReference>
<keyword evidence="6" id="KW-0378">Hydrolase</keyword>